<reference evidence="2" key="1">
    <citation type="journal article" date="2023" name="Mol. Phylogenet. Evol.">
        <title>Genome-scale phylogeny and comparative genomics of the fungal order Sordariales.</title>
        <authorList>
            <person name="Hensen N."/>
            <person name="Bonometti L."/>
            <person name="Westerberg I."/>
            <person name="Brannstrom I.O."/>
            <person name="Guillou S."/>
            <person name="Cros-Aarteil S."/>
            <person name="Calhoun S."/>
            <person name="Haridas S."/>
            <person name="Kuo A."/>
            <person name="Mondo S."/>
            <person name="Pangilinan J."/>
            <person name="Riley R."/>
            <person name="LaButti K."/>
            <person name="Andreopoulos B."/>
            <person name="Lipzen A."/>
            <person name="Chen C."/>
            <person name="Yan M."/>
            <person name="Daum C."/>
            <person name="Ng V."/>
            <person name="Clum A."/>
            <person name="Steindorff A."/>
            <person name="Ohm R.A."/>
            <person name="Martin F."/>
            <person name="Silar P."/>
            <person name="Natvig D.O."/>
            <person name="Lalanne C."/>
            <person name="Gautier V."/>
            <person name="Ament-Velasquez S.L."/>
            <person name="Kruys A."/>
            <person name="Hutchinson M.I."/>
            <person name="Powell A.J."/>
            <person name="Barry K."/>
            <person name="Miller A.N."/>
            <person name="Grigoriev I.V."/>
            <person name="Debuchy R."/>
            <person name="Gladieux P."/>
            <person name="Hiltunen Thoren M."/>
            <person name="Johannesson H."/>
        </authorList>
    </citation>
    <scope>NUCLEOTIDE SEQUENCE</scope>
    <source>
        <strain evidence="2">PSN243</strain>
    </source>
</reference>
<feature type="compositionally biased region" description="Basic and acidic residues" evidence="1">
    <location>
        <begin position="230"/>
        <end position="239"/>
    </location>
</feature>
<protein>
    <submittedName>
        <fullName evidence="2">Uncharacterized protein</fullName>
    </submittedName>
</protein>
<feature type="compositionally biased region" description="Low complexity" evidence="1">
    <location>
        <begin position="152"/>
        <end position="169"/>
    </location>
</feature>
<evidence type="ECO:0000256" key="1">
    <source>
        <dbReference type="SAM" id="MobiDB-lite"/>
    </source>
</evidence>
<evidence type="ECO:0000313" key="3">
    <source>
        <dbReference type="Proteomes" id="UP001321760"/>
    </source>
</evidence>
<evidence type="ECO:0000313" key="2">
    <source>
        <dbReference type="EMBL" id="KAK4448774.1"/>
    </source>
</evidence>
<feature type="region of interest" description="Disordered" evidence="1">
    <location>
        <begin position="33"/>
        <end position="94"/>
    </location>
</feature>
<sequence>MDGLPSPIKLAPRYQLRHYLPGFDLTALFGQKGSEIQDNNSPETTADVSDQGQEGPGQDRDDQDNADGHQDAPEVSSPRWRDVEMSDAGNNPPQLAANLEAMESLKLEVQQLRQEGRQRDVKIQQQDIKIQQKDIKIQEQDVKIQQQDTKIQQQDSKIQQQDVRIQQQDSETQRLRAPPPDFQAIKTNIESLQISLERIEAANDVQRNEMASLHGGGGMPSGNSSQRNLDLPRWHSDGL</sequence>
<reference evidence="2" key="2">
    <citation type="submission" date="2023-05" db="EMBL/GenBank/DDBJ databases">
        <authorList>
            <consortium name="Lawrence Berkeley National Laboratory"/>
            <person name="Steindorff A."/>
            <person name="Hensen N."/>
            <person name="Bonometti L."/>
            <person name="Westerberg I."/>
            <person name="Brannstrom I.O."/>
            <person name="Guillou S."/>
            <person name="Cros-Aarteil S."/>
            <person name="Calhoun S."/>
            <person name="Haridas S."/>
            <person name="Kuo A."/>
            <person name="Mondo S."/>
            <person name="Pangilinan J."/>
            <person name="Riley R."/>
            <person name="Labutti K."/>
            <person name="Andreopoulos B."/>
            <person name="Lipzen A."/>
            <person name="Chen C."/>
            <person name="Yanf M."/>
            <person name="Daum C."/>
            <person name="Ng V."/>
            <person name="Clum A."/>
            <person name="Ohm R."/>
            <person name="Martin F."/>
            <person name="Silar P."/>
            <person name="Natvig D."/>
            <person name="Lalanne C."/>
            <person name="Gautier V."/>
            <person name="Ament-Velasquez S.L."/>
            <person name="Kruys A."/>
            <person name="Hutchinson M.I."/>
            <person name="Powell A.J."/>
            <person name="Barry K."/>
            <person name="Miller A.N."/>
            <person name="Grigoriev I.V."/>
            <person name="Debuchy R."/>
            <person name="Gladieux P."/>
            <person name="Thoren M.H."/>
            <person name="Johannesson H."/>
        </authorList>
    </citation>
    <scope>NUCLEOTIDE SEQUENCE</scope>
    <source>
        <strain evidence="2">PSN243</strain>
    </source>
</reference>
<accession>A0AAV9GJ38</accession>
<name>A0AAV9GJ38_9PEZI</name>
<feature type="region of interest" description="Disordered" evidence="1">
    <location>
        <begin position="207"/>
        <end position="239"/>
    </location>
</feature>
<feature type="compositionally biased region" description="Polar residues" evidence="1">
    <location>
        <begin position="34"/>
        <end position="52"/>
    </location>
</feature>
<comment type="caution">
    <text evidence="2">The sequence shown here is derived from an EMBL/GenBank/DDBJ whole genome shotgun (WGS) entry which is preliminary data.</text>
</comment>
<gene>
    <name evidence="2" type="ORF">QBC34DRAFT_438887</name>
</gene>
<dbReference type="Proteomes" id="UP001321760">
    <property type="component" value="Unassembled WGS sequence"/>
</dbReference>
<proteinExistence type="predicted"/>
<feature type="region of interest" description="Disordered" evidence="1">
    <location>
        <begin position="152"/>
        <end position="178"/>
    </location>
</feature>
<keyword evidence="3" id="KW-1185">Reference proteome</keyword>
<dbReference type="AlphaFoldDB" id="A0AAV9GJ38"/>
<dbReference type="EMBL" id="MU865941">
    <property type="protein sequence ID" value="KAK4448774.1"/>
    <property type="molecule type" value="Genomic_DNA"/>
</dbReference>
<organism evidence="2 3">
    <name type="scientific">Podospora aff. communis PSN243</name>
    <dbReference type="NCBI Taxonomy" id="3040156"/>
    <lineage>
        <taxon>Eukaryota</taxon>
        <taxon>Fungi</taxon>
        <taxon>Dikarya</taxon>
        <taxon>Ascomycota</taxon>
        <taxon>Pezizomycotina</taxon>
        <taxon>Sordariomycetes</taxon>
        <taxon>Sordariomycetidae</taxon>
        <taxon>Sordariales</taxon>
        <taxon>Podosporaceae</taxon>
        <taxon>Podospora</taxon>
    </lineage>
</organism>